<gene>
    <name evidence="1" type="ORF">Pla144_31750</name>
</gene>
<dbReference type="Proteomes" id="UP000318437">
    <property type="component" value="Unassembled WGS sequence"/>
</dbReference>
<organism evidence="1 2">
    <name type="scientific">Bythopirellula polymerisocia</name>
    <dbReference type="NCBI Taxonomy" id="2528003"/>
    <lineage>
        <taxon>Bacteria</taxon>
        <taxon>Pseudomonadati</taxon>
        <taxon>Planctomycetota</taxon>
        <taxon>Planctomycetia</taxon>
        <taxon>Pirellulales</taxon>
        <taxon>Lacipirellulaceae</taxon>
        <taxon>Bythopirellula</taxon>
    </lineage>
</organism>
<dbReference type="AlphaFoldDB" id="A0A5C6CR94"/>
<protein>
    <submittedName>
        <fullName evidence="1">Uncharacterized protein</fullName>
    </submittedName>
</protein>
<dbReference type="EMBL" id="SJPS01000004">
    <property type="protein sequence ID" value="TWU25961.1"/>
    <property type="molecule type" value="Genomic_DNA"/>
</dbReference>
<dbReference type="OrthoDB" id="268553at2"/>
<evidence type="ECO:0000313" key="1">
    <source>
        <dbReference type="EMBL" id="TWU25961.1"/>
    </source>
</evidence>
<reference evidence="1 2" key="1">
    <citation type="submission" date="2019-02" db="EMBL/GenBank/DDBJ databases">
        <title>Deep-cultivation of Planctomycetes and their phenomic and genomic characterization uncovers novel biology.</title>
        <authorList>
            <person name="Wiegand S."/>
            <person name="Jogler M."/>
            <person name="Boedeker C."/>
            <person name="Pinto D."/>
            <person name="Vollmers J."/>
            <person name="Rivas-Marin E."/>
            <person name="Kohn T."/>
            <person name="Peeters S.H."/>
            <person name="Heuer A."/>
            <person name="Rast P."/>
            <person name="Oberbeckmann S."/>
            <person name="Bunk B."/>
            <person name="Jeske O."/>
            <person name="Meyerdierks A."/>
            <person name="Storesund J.E."/>
            <person name="Kallscheuer N."/>
            <person name="Luecker S."/>
            <person name="Lage O.M."/>
            <person name="Pohl T."/>
            <person name="Merkel B.J."/>
            <person name="Hornburger P."/>
            <person name="Mueller R.-W."/>
            <person name="Bruemmer F."/>
            <person name="Labrenz M."/>
            <person name="Spormann A.M."/>
            <person name="Op Den Camp H."/>
            <person name="Overmann J."/>
            <person name="Amann R."/>
            <person name="Jetten M.S.M."/>
            <person name="Mascher T."/>
            <person name="Medema M.H."/>
            <person name="Devos D.P."/>
            <person name="Kaster A.-K."/>
            <person name="Ovreas L."/>
            <person name="Rohde M."/>
            <person name="Galperin M.Y."/>
            <person name="Jogler C."/>
        </authorList>
    </citation>
    <scope>NUCLEOTIDE SEQUENCE [LARGE SCALE GENOMIC DNA]</scope>
    <source>
        <strain evidence="1 2">Pla144</strain>
    </source>
</reference>
<evidence type="ECO:0000313" key="2">
    <source>
        <dbReference type="Proteomes" id="UP000318437"/>
    </source>
</evidence>
<name>A0A5C6CR94_9BACT</name>
<accession>A0A5C6CR94</accession>
<comment type="caution">
    <text evidence="1">The sequence shown here is derived from an EMBL/GenBank/DDBJ whole genome shotgun (WGS) entry which is preliminary data.</text>
</comment>
<sequence>MSTDQSHSKPIWIALSAISILVGLNGQLVLASETTTPLAVGESFQELPPVEQPLKSDVELGKTIKNEDLQLTSSQEVVADGSLQTALKNSDFYVGQLTSGEFAKVSAYQDCCGSECDPSCSYTDPGCCSGGDCCTGSGCCSDGCCCQSCCACCRPPCFWLAGVEATFLAPDLNASGVSYRLQDGFAAPALDATFGSDDIAIDDMYVAPRLWLGAQCGCWGIVGRYWNMQAAEDTYDPFTFTPPGPTPDFGYFIHNRFEAYTADIEVTRSFCHYTCRNTFAFGARYASVLHDSALSVDAQLNDGAAGLGILSGNARSNRSAHGMGITTALSGYRPFHCDSCLSLYYNLRGSVVWGPITNSAETDTIELTAGATAGSYNGAFSQVDDALYIGEAQLGVQANYRVMCFPANAFFRVAGEYQYWGASLGSAVASSFAGFGDPNAPPFSEGRATALAQGIDLSLIGLTIGTGFTW</sequence>
<dbReference type="RefSeq" id="WP_146451519.1">
    <property type="nucleotide sequence ID" value="NZ_SJPS01000004.1"/>
</dbReference>
<keyword evidence="2" id="KW-1185">Reference proteome</keyword>
<proteinExistence type="predicted"/>